<organism evidence="2 3">
    <name type="scientific">Jiangella alkaliphila</name>
    <dbReference type="NCBI Taxonomy" id="419479"/>
    <lineage>
        <taxon>Bacteria</taxon>
        <taxon>Bacillati</taxon>
        <taxon>Actinomycetota</taxon>
        <taxon>Actinomycetes</taxon>
        <taxon>Jiangellales</taxon>
        <taxon>Jiangellaceae</taxon>
        <taxon>Jiangella</taxon>
    </lineage>
</organism>
<dbReference type="OrthoDB" id="9762614at2"/>
<name>A0A1H2JA65_9ACTN</name>
<dbReference type="Gene3D" id="3.40.30.10">
    <property type="entry name" value="Glutaredoxin"/>
    <property type="match status" value="1"/>
</dbReference>
<proteinExistence type="predicted"/>
<dbReference type="EMBL" id="LT629791">
    <property type="protein sequence ID" value="SDU52948.1"/>
    <property type="molecule type" value="Genomic_DNA"/>
</dbReference>
<sequence>MPNRLRDARSPYLLQHADNPVDWWEWGDDAFAEARRRDVPVLLSVGYAACHWCHVMAHESFEDERVAGYLNEHFVAIKVDREERPDVDAVYMEAVQALTGQGGWPMTAFLTPGGKPFYAGTYFPPQPRHGLPSFGQLLQAVDEAWTQRRGDVTESADRIGAALGGAGGAGGAGPAGSQPPAADRLDAAVARLTGEFDPAAGGFGGAPKFPPSMVLEFLLRHHARTGDRRALSMAEETCERMARGGLYDQLGGGFARYSVDAGWVVPHFEKMLYDNALLLRVYTHLWRMTGSALAARVVRETAGFLLRELRTAEGGFASSLDADSPPVEGAAPVEGAFYVWTPAQLRDVLGDEDGEWAAALLGVTEAGTFEHGASTLQLLRDPDPAGEAGRWERVRGQLFDARLPRPAPGRDDKVVAAWNGLAIAALAEAGALFDQPAWVAAAVDCADLLVRLHLDERGRLRRVSRDGVIGGHAGVLEDYADVAEGFLTLVAVTGDPVWLSFAEQLLDVVLARFADPAGGFFDTGDDTTDVRLAGLRRPQDPTDNATPSGWSAAAGALLGFAAYTGSDRHRTAAGDALRGYDALAVRAPRFAGWGLAVAEAWLAGPAEVAVVGSAGDPRTAALYAVALRSGSPGAVVVAGDPADPASAEVPLLRDRHEVGGVPAAYVCRGFVCELPVTDPVALARQLGG</sequence>
<evidence type="ECO:0000313" key="2">
    <source>
        <dbReference type="EMBL" id="SDU52948.1"/>
    </source>
</evidence>
<dbReference type="InterPro" id="IPR024705">
    <property type="entry name" value="Ssp411"/>
</dbReference>
<keyword evidence="3" id="KW-1185">Reference proteome</keyword>
<dbReference type="STRING" id="419479.SAMN04488563_2442"/>
<dbReference type="PANTHER" id="PTHR42899">
    <property type="entry name" value="SPERMATOGENESIS-ASSOCIATED PROTEIN 20"/>
    <property type="match status" value="1"/>
</dbReference>
<dbReference type="GO" id="GO:0005975">
    <property type="term" value="P:carbohydrate metabolic process"/>
    <property type="evidence" value="ECO:0007669"/>
    <property type="project" value="InterPro"/>
</dbReference>
<gene>
    <name evidence="2" type="ORF">SAMN04488563_2442</name>
</gene>
<dbReference type="InterPro" id="IPR036249">
    <property type="entry name" value="Thioredoxin-like_sf"/>
</dbReference>
<dbReference type="PANTHER" id="PTHR42899:SF1">
    <property type="entry name" value="SPERMATOGENESIS-ASSOCIATED PROTEIN 20"/>
    <property type="match status" value="1"/>
</dbReference>
<reference evidence="3" key="1">
    <citation type="submission" date="2016-10" db="EMBL/GenBank/DDBJ databases">
        <authorList>
            <person name="Varghese N."/>
            <person name="Submissions S."/>
        </authorList>
    </citation>
    <scope>NUCLEOTIDE SEQUENCE [LARGE SCALE GENOMIC DNA]</scope>
    <source>
        <strain evidence="3">DSM 45079</strain>
    </source>
</reference>
<evidence type="ECO:0000259" key="1">
    <source>
        <dbReference type="Pfam" id="PF03190"/>
    </source>
</evidence>
<dbReference type="InterPro" id="IPR008928">
    <property type="entry name" value="6-hairpin_glycosidase_sf"/>
</dbReference>
<dbReference type="Pfam" id="PF03190">
    <property type="entry name" value="Thioredox_DsbH"/>
    <property type="match status" value="1"/>
</dbReference>
<dbReference type="SUPFAM" id="SSF52833">
    <property type="entry name" value="Thioredoxin-like"/>
    <property type="match status" value="1"/>
</dbReference>
<dbReference type="InterPro" id="IPR012341">
    <property type="entry name" value="6hp_glycosidase-like_sf"/>
</dbReference>
<evidence type="ECO:0000313" key="3">
    <source>
        <dbReference type="Proteomes" id="UP000182977"/>
    </source>
</evidence>
<feature type="domain" description="Spermatogenesis-associated protein 20-like TRX" evidence="1">
    <location>
        <begin position="3"/>
        <end position="163"/>
    </location>
</feature>
<accession>A0A1H2JA65</accession>
<dbReference type="SUPFAM" id="SSF48208">
    <property type="entry name" value="Six-hairpin glycosidases"/>
    <property type="match status" value="1"/>
</dbReference>
<dbReference type="PIRSF" id="PIRSF006402">
    <property type="entry name" value="UCP006402_thioredoxin"/>
    <property type="match status" value="1"/>
</dbReference>
<dbReference type="AlphaFoldDB" id="A0A1H2JA65"/>
<dbReference type="RefSeq" id="WP_046768516.1">
    <property type="nucleotide sequence ID" value="NZ_KQ061226.1"/>
</dbReference>
<dbReference type="InterPro" id="IPR004879">
    <property type="entry name" value="Ssp411-like_TRX"/>
</dbReference>
<dbReference type="CDD" id="cd02955">
    <property type="entry name" value="SSP411"/>
    <property type="match status" value="1"/>
</dbReference>
<protein>
    <recommendedName>
        <fullName evidence="1">Spermatogenesis-associated protein 20-like TRX domain-containing protein</fullName>
    </recommendedName>
</protein>
<dbReference type="Proteomes" id="UP000182977">
    <property type="component" value="Chromosome I"/>
</dbReference>
<dbReference type="Gene3D" id="1.50.10.10">
    <property type="match status" value="1"/>
</dbReference>